<dbReference type="AlphaFoldDB" id="A0A1J4KMA6"/>
<dbReference type="GO" id="GO:0005634">
    <property type="term" value="C:nucleus"/>
    <property type="evidence" value="ECO:0007669"/>
    <property type="project" value="TreeGrafter"/>
</dbReference>
<evidence type="ECO:0000313" key="4">
    <source>
        <dbReference type="EMBL" id="OHT10932.1"/>
    </source>
</evidence>
<sequence>MNYHKSHKSHKYIFIADFSHMNNKRVTLFPSRPTPSGRQMFTKEEDIYLQFLVRRHGEKNWNVVAALMGNRTARQCRDRYRNYLSPCINVSKWTEEEDRVLIAKHREIGPHWKKIATFFNSRTDVNIKNRFNYLMSRQNQKLKKQLPQEGGMPNSQNLNMLSDFDKNSGMLPIGIDYHFHQFPLTHHIQNMNCSFNNIAANVYGHKEIMNFSKNNANCKPHPTVIRNGRSGMKDHENKMTTANQKETDRNESEDLDEDKLNDIFGNDEPFESITGNSIDDIFTSDLVTTIW</sequence>
<reference evidence="4" key="1">
    <citation type="submission" date="2016-10" db="EMBL/GenBank/DDBJ databases">
        <authorList>
            <person name="Benchimol M."/>
            <person name="Almeida L.G."/>
            <person name="Vasconcelos A.T."/>
            <person name="Perreira-Neves A."/>
            <person name="Rosa I.A."/>
            <person name="Tasca T."/>
            <person name="Bogo M.R."/>
            <person name="de Souza W."/>
        </authorList>
    </citation>
    <scope>NUCLEOTIDE SEQUENCE [LARGE SCALE GENOMIC DNA]</scope>
    <source>
        <strain evidence="4">K</strain>
    </source>
</reference>
<evidence type="ECO:0000259" key="2">
    <source>
        <dbReference type="PROSITE" id="PS50090"/>
    </source>
</evidence>
<dbReference type="EMBL" id="MLAK01000598">
    <property type="protein sequence ID" value="OHT10932.1"/>
    <property type="molecule type" value="Genomic_DNA"/>
</dbReference>
<evidence type="ECO:0000256" key="1">
    <source>
        <dbReference type="SAM" id="MobiDB-lite"/>
    </source>
</evidence>
<dbReference type="PROSITE" id="PS51294">
    <property type="entry name" value="HTH_MYB"/>
    <property type="match status" value="2"/>
</dbReference>
<feature type="domain" description="HTH myb-type" evidence="3">
    <location>
        <begin position="38"/>
        <end position="88"/>
    </location>
</feature>
<dbReference type="InterPro" id="IPR050560">
    <property type="entry name" value="MYB_TF"/>
</dbReference>
<dbReference type="Gene3D" id="1.10.10.60">
    <property type="entry name" value="Homeodomain-like"/>
    <property type="match status" value="2"/>
</dbReference>
<feature type="region of interest" description="Disordered" evidence="1">
    <location>
        <begin position="219"/>
        <end position="256"/>
    </location>
</feature>
<dbReference type="SUPFAM" id="SSF46689">
    <property type="entry name" value="Homeodomain-like"/>
    <property type="match status" value="1"/>
</dbReference>
<dbReference type="GO" id="GO:0000981">
    <property type="term" value="F:DNA-binding transcription factor activity, RNA polymerase II-specific"/>
    <property type="evidence" value="ECO:0007669"/>
    <property type="project" value="TreeGrafter"/>
</dbReference>
<dbReference type="InterPro" id="IPR001345">
    <property type="entry name" value="PG/BPGM_mutase_AS"/>
</dbReference>
<dbReference type="PROSITE" id="PS00175">
    <property type="entry name" value="PG_MUTASE"/>
    <property type="match status" value="1"/>
</dbReference>
<dbReference type="PANTHER" id="PTHR45614:SF253">
    <property type="entry name" value="CHROMOSOME UNDETERMINED SCAFFOLD_38, WHOLE GENOME SHOTGUN SEQUENCE"/>
    <property type="match status" value="1"/>
</dbReference>
<dbReference type="GO" id="GO:0000978">
    <property type="term" value="F:RNA polymerase II cis-regulatory region sequence-specific DNA binding"/>
    <property type="evidence" value="ECO:0007669"/>
    <property type="project" value="TreeGrafter"/>
</dbReference>
<dbReference type="InterPro" id="IPR001005">
    <property type="entry name" value="SANT/Myb"/>
</dbReference>
<dbReference type="Pfam" id="PF00249">
    <property type="entry name" value="Myb_DNA-binding"/>
    <property type="match status" value="2"/>
</dbReference>
<gene>
    <name evidence="4" type="ORF">TRFO_19621</name>
</gene>
<dbReference type="InterPro" id="IPR009057">
    <property type="entry name" value="Homeodomain-like_sf"/>
</dbReference>
<feature type="domain" description="Myb-like" evidence="2">
    <location>
        <begin position="38"/>
        <end position="84"/>
    </location>
</feature>
<evidence type="ECO:0000259" key="3">
    <source>
        <dbReference type="PROSITE" id="PS51294"/>
    </source>
</evidence>
<dbReference type="RefSeq" id="XP_068364068.1">
    <property type="nucleotide sequence ID" value="XM_068500900.1"/>
</dbReference>
<dbReference type="Proteomes" id="UP000179807">
    <property type="component" value="Unassembled WGS sequence"/>
</dbReference>
<dbReference type="GO" id="GO:0003824">
    <property type="term" value="F:catalytic activity"/>
    <property type="evidence" value="ECO:0007669"/>
    <property type="project" value="InterPro"/>
</dbReference>
<dbReference type="PANTHER" id="PTHR45614">
    <property type="entry name" value="MYB PROTEIN-RELATED"/>
    <property type="match status" value="1"/>
</dbReference>
<keyword evidence="5" id="KW-1185">Reference proteome</keyword>
<proteinExistence type="predicted"/>
<dbReference type="CDD" id="cd00167">
    <property type="entry name" value="SANT"/>
    <property type="match status" value="2"/>
</dbReference>
<comment type="caution">
    <text evidence="4">The sequence shown here is derived from an EMBL/GenBank/DDBJ whole genome shotgun (WGS) entry which is preliminary data.</text>
</comment>
<organism evidence="4 5">
    <name type="scientific">Tritrichomonas foetus</name>
    <dbReference type="NCBI Taxonomy" id="1144522"/>
    <lineage>
        <taxon>Eukaryota</taxon>
        <taxon>Metamonada</taxon>
        <taxon>Parabasalia</taxon>
        <taxon>Tritrichomonadida</taxon>
        <taxon>Tritrichomonadidae</taxon>
        <taxon>Tritrichomonas</taxon>
    </lineage>
</organism>
<name>A0A1J4KMA6_9EUKA</name>
<dbReference type="SMART" id="SM00717">
    <property type="entry name" value="SANT"/>
    <property type="match status" value="2"/>
</dbReference>
<dbReference type="InterPro" id="IPR017930">
    <property type="entry name" value="Myb_dom"/>
</dbReference>
<accession>A0A1J4KMA6</accession>
<feature type="domain" description="HTH myb-type" evidence="3">
    <location>
        <begin position="92"/>
        <end position="139"/>
    </location>
</feature>
<evidence type="ECO:0000313" key="5">
    <source>
        <dbReference type="Proteomes" id="UP000179807"/>
    </source>
</evidence>
<dbReference type="GeneID" id="94835604"/>
<feature type="domain" description="Myb-like" evidence="2">
    <location>
        <begin position="85"/>
        <end position="135"/>
    </location>
</feature>
<dbReference type="PROSITE" id="PS50090">
    <property type="entry name" value="MYB_LIKE"/>
    <property type="match status" value="2"/>
</dbReference>
<protein>
    <submittedName>
        <fullName evidence="4">R2r3-MYB transcription factor</fullName>
    </submittedName>
</protein>
<dbReference type="VEuPathDB" id="TrichDB:TRFO_19621"/>